<name>D3SRB7_NATMM</name>
<organism evidence="1 2">
    <name type="scientific">Natrialba magadii (strain ATCC 43099 / DSM 3394 / CCM 3739 / CIP 104546 / IAM 13178 / JCM 8861 / NBRC 102185 / NCIMB 2190 / MS3)</name>
    <name type="common">Natronobacterium magadii</name>
    <dbReference type="NCBI Taxonomy" id="547559"/>
    <lineage>
        <taxon>Archaea</taxon>
        <taxon>Methanobacteriati</taxon>
        <taxon>Methanobacteriota</taxon>
        <taxon>Stenosarchaea group</taxon>
        <taxon>Halobacteria</taxon>
        <taxon>Halobacteriales</taxon>
        <taxon>Natrialbaceae</taxon>
        <taxon>Natrialba</taxon>
    </lineage>
</organism>
<gene>
    <name evidence="1" type="ordered locus">Nmag_1038</name>
</gene>
<evidence type="ECO:0000313" key="1">
    <source>
        <dbReference type="EMBL" id="ADD04622.1"/>
    </source>
</evidence>
<dbReference type="PaxDb" id="547559-Nmag_1038"/>
<accession>D3SRB7</accession>
<protein>
    <submittedName>
        <fullName evidence="1">Uncharacterized protein</fullName>
    </submittedName>
</protein>
<dbReference type="KEGG" id="nmg:Nmag_1038"/>
<dbReference type="HOGENOM" id="CLU_2565834_0_0_2"/>
<evidence type="ECO:0000313" key="2">
    <source>
        <dbReference type="Proteomes" id="UP000001879"/>
    </source>
</evidence>
<dbReference type="STRING" id="547559.Nmag_1038"/>
<reference evidence="1 2" key="2">
    <citation type="journal article" date="2012" name="BMC Genomics">
        <title>A comparative genomics perspective on the genetic content of the alkaliphilic haloarchaeon Natrialba magadii ATCC 43099T.</title>
        <authorList>
            <person name="Siddaramappa S."/>
            <person name="Challacombe J.F."/>
            <person name="Decastro R.E."/>
            <person name="Pfeiffer F."/>
            <person name="Sastre D.E."/>
            <person name="Gimenez M.I."/>
            <person name="Paggi R.A."/>
            <person name="Detter J.C."/>
            <person name="Davenport K.W."/>
            <person name="Goodwin L.A."/>
            <person name="Kyrpides N."/>
            <person name="Tapia R."/>
            <person name="Pitluck S."/>
            <person name="Lucas S."/>
            <person name="Woyke T."/>
            <person name="Maupin-Furlow J.A."/>
        </authorList>
    </citation>
    <scope>NUCLEOTIDE SEQUENCE [LARGE SCALE GENOMIC DNA]</scope>
    <source>
        <strain evidence="2">ATCC 43099 / DSM 3394 / CCM 3739 / CIP 104546 / IAM 13178 / JCM 8861 / NBRC 102185 / NCIMB 2190 / MS3</strain>
    </source>
</reference>
<dbReference type="EMBL" id="CP001932">
    <property type="protein sequence ID" value="ADD04622.1"/>
    <property type="molecule type" value="Genomic_DNA"/>
</dbReference>
<reference evidence="2" key="1">
    <citation type="submission" date="2010-02" db="EMBL/GenBank/DDBJ databases">
        <title>Complete sequence of chromosome of Natrialba magadii ATCC 43099.</title>
        <authorList>
            <consortium name="US DOE Joint Genome Institute"/>
            <person name="Lucas S."/>
            <person name="Copeland A."/>
            <person name="Lapidus A."/>
            <person name="Cheng J.-F."/>
            <person name="Bruce D."/>
            <person name="Goodwin L."/>
            <person name="Pitluck S."/>
            <person name="Davenport K."/>
            <person name="Saunders E."/>
            <person name="Detter J.C."/>
            <person name="Han C."/>
            <person name="Tapia R."/>
            <person name="Land M."/>
            <person name="Hauser L."/>
            <person name="Kyrpides N."/>
            <person name="Mikhailova N."/>
            <person name="De Castro R.E."/>
            <person name="Maupin-Furlow J.A."/>
            <person name="Woyke T."/>
        </authorList>
    </citation>
    <scope>NUCLEOTIDE SEQUENCE [LARGE SCALE GENOMIC DNA]</scope>
    <source>
        <strain evidence="2">ATCC 43099 / DSM 3394 / CCM 3739 / CIP 104546 / IAM 13178 / JCM 8861 / NBRC 102185 / NCIMB 2190 / MS3</strain>
    </source>
</reference>
<dbReference type="AlphaFoldDB" id="D3SRB7"/>
<proteinExistence type="predicted"/>
<sequence>MPRLTTLWEVDVRLRDPAQNSYRSPFGVDVAATTRTQTANGQRVPRPRMANAYPDREWPTRAQTANSCPCCFIVDTPADQL</sequence>
<dbReference type="Proteomes" id="UP000001879">
    <property type="component" value="Chromosome"/>
</dbReference>
<keyword evidence="2" id="KW-1185">Reference proteome</keyword>